<evidence type="ECO:0000259" key="2">
    <source>
        <dbReference type="Pfam" id="PF05351"/>
    </source>
</evidence>
<dbReference type="PANTHER" id="PTHR12976">
    <property type="entry name" value="RETINAL ROD RHODOPSIN-SENSITIVE CGMP 3',5'-CYCLIC PHOSPHODIESTERASE DELTA-SUBUNIT"/>
    <property type="match status" value="1"/>
</dbReference>
<proteinExistence type="inferred from homology"/>
<keyword evidence="4" id="KW-1185">Reference proteome</keyword>
<dbReference type="STRING" id="147828.A0A4S2L911"/>
<dbReference type="Proteomes" id="UP000308267">
    <property type="component" value="Unassembled WGS sequence"/>
</dbReference>
<feature type="domain" description="GMP phosphodiesterase delta subunit" evidence="2">
    <location>
        <begin position="8"/>
        <end position="147"/>
    </location>
</feature>
<dbReference type="PANTHER" id="PTHR12976:SF0">
    <property type="entry name" value="RETINAL ROD RHODOPSIN-SENSITIVE CGMP 3',5'-CYCLIC PHOSPHODIESTERASE SUBUNIT DELTA"/>
    <property type="match status" value="1"/>
</dbReference>
<organism evidence="3 4">
    <name type="scientific">Opisthorchis felineus</name>
    <dbReference type="NCBI Taxonomy" id="147828"/>
    <lineage>
        <taxon>Eukaryota</taxon>
        <taxon>Metazoa</taxon>
        <taxon>Spiralia</taxon>
        <taxon>Lophotrochozoa</taxon>
        <taxon>Platyhelminthes</taxon>
        <taxon>Trematoda</taxon>
        <taxon>Digenea</taxon>
        <taxon>Opisthorchiida</taxon>
        <taxon>Opisthorchiata</taxon>
        <taxon>Opisthorchiidae</taxon>
        <taxon>Opisthorchis</taxon>
    </lineage>
</organism>
<dbReference type="InterPro" id="IPR037036">
    <property type="entry name" value="PDED_dom_sf"/>
</dbReference>
<name>A0A4S2L911_OPIFE</name>
<comment type="similarity">
    <text evidence="1">Belongs to the PDE6D/unc-119 family.</text>
</comment>
<dbReference type="InterPro" id="IPR014756">
    <property type="entry name" value="Ig_E-set"/>
</dbReference>
<sequence>MTSERVKSIINGFKLNWINLRDAGSGKILWQSTDDFSVPNEEHQAFVPKKILRCKTVSREISFSSAETLENFWLHQEVFFNGNIIEEWTFEFGFVIPGSTNTWQSLFEADKADRMIPAKLLSGNIVIVTNFYDGDLLVSKSSVRIFYV</sequence>
<protein>
    <recommendedName>
        <fullName evidence="2">GMP phosphodiesterase delta subunit domain-containing protein</fullName>
    </recommendedName>
</protein>
<dbReference type="AlphaFoldDB" id="A0A4S2L911"/>
<evidence type="ECO:0000256" key="1">
    <source>
        <dbReference type="ARBA" id="ARBA00008102"/>
    </source>
</evidence>
<dbReference type="GO" id="GO:0005737">
    <property type="term" value="C:cytoplasm"/>
    <property type="evidence" value="ECO:0007669"/>
    <property type="project" value="TreeGrafter"/>
</dbReference>
<accession>A0A4S2L911</accession>
<dbReference type="Pfam" id="PF05351">
    <property type="entry name" value="GMP_PDE_delta"/>
    <property type="match status" value="1"/>
</dbReference>
<dbReference type="InterPro" id="IPR008015">
    <property type="entry name" value="PDED_dom"/>
</dbReference>
<gene>
    <name evidence="3" type="ORF">CRM22_010033</name>
</gene>
<dbReference type="EMBL" id="SJOL01009529">
    <property type="protein sequence ID" value="TGZ57039.1"/>
    <property type="molecule type" value="Genomic_DNA"/>
</dbReference>
<dbReference type="SUPFAM" id="SSF81296">
    <property type="entry name" value="E set domains"/>
    <property type="match status" value="1"/>
</dbReference>
<comment type="caution">
    <text evidence="3">The sequence shown here is derived from an EMBL/GenBank/DDBJ whole genome shotgun (WGS) entry which is preliminary data.</text>
</comment>
<dbReference type="OrthoDB" id="10248777at2759"/>
<reference evidence="3 4" key="1">
    <citation type="journal article" date="2019" name="BMC Genomics">
        <title>New insights from Opisthorchis felineus genome: update on genomics of the epidemiologically important liver flukes.</title>
        <authorList>
            <person name="Ershov N.I."/>
            <person name="Mordvinov V.A."/>
            <person name="Prokhortchouk E.B."/>
            <person name="Pakharukova M.Y."/>
            <person name="Gunbin K.V."/>
            <person name="Ustyantsev K."/>
            <person name="Genaev M.A."/>
            <person name="Blinov A.G."/>
            <person name="Mazur A."/>
            <person name="Boulygina E."/>
            <person name="Tsygankova S."/>
            <person name="Khrameeva E."/>
            <person name="Chekanov N."/>
            <person name="Fan G."/>
            <person name="Xiao A."/>
            <person name="Zhang H."/>
            <person name="Xu X."/>
            <person name="Yang H."/>
            <person name="Solovyev V."/>
            <person name="Lee S.M."/>
            <person name="Liu X."/>
            <person name="Afonnikov D.A."/>
            <person name="Skryabin K.G."/>
        </authorList>
    </citation>
    <scope>NUCLEOTIDE SEQUENCE [LARGE SCALE GENOMIC DNA]</scope>
    <source>
        <strain evidence="3">AK-0245</strain>
        <tissue evidence="3">Whole organism</tissue>
    </source>
</reference>
<evidence type="ECO:0000313" key="3">
    <source>
        <dbReference type="EMBL" id="TGZ57039.1"/>
    </source>
</evidence>
<evidence type="ECO:0000313" key="4">
    <source>
        <dbReference type="Proteomes" id="UP000308267"/>
    </source>
</evidence>
<dbReference type="Gene3D" id="2.70.50.40">
    <property type="entry name" value="GMP phosphodiesterase, delta subunit"/>
    <property type="match status" value="1"/>
</dbReference>